<proteinExistence type="predicted"/>
<evidence type="ECO:0000313" key="2">
    <source>
        <dbReference type="Proteomes" id="UP001420932"/>
    </source>
</evidence>
<reference evidence="1 2" key="1">
    <citation type="submission" date="2024-01" db="EMBL/GenBank/DDBJ databases">
        <title>Genome assemblies of Stephania.</title>
        <authorList>
            <person name="Yang L."/>
        </authorList>
    </citation>
    <scope>NUCLEOTIDE SEQUENCE [LARGE SCALE GENOMIC DNA]</scope>
    <source>
        <strain evidence="1">YNDBR</strain>
        <tissue evidence="1">Leaf</tissue>
    </source>
</reference>
<keyword evidence="2" id="KW-1185">Reference proteome</keyword>
<comment type="caution">
    <text evidence="1">The sequence shown here is derived from an EMBL/GenBank/DDBJ whole genome shotgun (WGS) entry which is preliminary data.</text>
</comment>
<organism evidence="1 2">
    <name type="scientific">Stephania yunnanensis</name>
    <dbReference type="NCBI Taxonomy" id="152371"/>
    <lineage>
        <taxon>Eukaryota</taxon>
        <taxon>Viridiplantae</taxon>
        <taxon>Streptophyta</taxon>
        <taxon>Embryophyta</taxon>
        <taxon>Tracheophyta</taxon>
        <taxon>Spermatophyta</taxon>
        <taxon>Magnoliopsida</taxon>
        <taxon>Ranunculales</taxon>
        <taxon>Menispermaceae</taxon>
        <taxon>Menispermoideae</taxon>
        <taxon>Cissampelideae</taxon>
        <taxon>Stephania</taxon>
    </lineage>
</organism>
<dbReference type="EMBL" id="JBBNAF010000011">
    <property type="protein sequence ID" value="KAK9098281.1"/>
    <property type="molecule type" value="Genomic_DNA"/>
</dbReference>
<sequence>MLVHLNLKSSNRRIEFNKGFLGGSPELLHFIHNLALLAHKGFNHILKRGGISGGCRQRLTSGMNVDNSILEAHNLKFGLFPAVA</sequence>
<dbReference type="Proteomes" id="UP001420932">
    <property type="component" value="Unassembled WGS sequence"/>
</dbReference>
<name>A0AAP0HVP6_9MAGN</name>
<gene>
    <name evidence="1" type="ORF">Syun_025326</name>
</gene>
<accession>A0AAP0HVP6</accession>
<evidence type="ECO:0000313" key="1">
    <source>
        <dbReference type="EMBL" id="KAK9098281.1"/>
    </source>
</evidence>
<dbReference type="AlphaFoldDB" id="A0AAP0HVP6"/>
<protein>
    <submittedName>
        <fullName evidence="1">Uncharacterized protein</fullName>
    </submittedName>
</protein>